<dbReference type="AlphaFoldDB" id="B8IU07"/>
<feature type="region of interest" description="Disordered" evidence="1">
    <location>
        <begin position="138"/>
        <end position="210"/>
    </location>
</feature>
<dbReference type="RefSeq" id="WP_015932458.1">
    <property type="nucleotide sequence ID" value="NC_011894.1"/>
</dbReference>
<dbReference type="EMBL" id="CP001349">
    <property type="protein sequence ID" value="ACL60865.1"/>
    <property type="molecule type" value="Genomic_DNA"/>
</dbReference>
<evidence type="ECO:0000313" key="4">
    <source>
        <dbReference type="Proteomes" id="UP000008207"/>
    </source>
</evidence>
<dbReference type="eggNOG" id="COG4765">
    <property type="taxonomic scope" value="Bacteria"/>
</dbReference>
<protein>
    <recommendedName>
        <fullName evidence="5">Cellulase-like protein</fullName>
    </recommendedName>
</protein>
<feature type="chain" id="PRO_5002871942" description="Cellulase-like protein" evidence="2">
    <location>
        <begin position="29"/>
        <end position="210"/>
    </location>
</feature>
<accession>B8IU07</accession>
<reference evidence="3 4" key="1">
    <citation type="submission" date="2009-01" db="EMBL/GenBank/DDBJ databases">
        <title>Complete sequence of chromosome of Methylobacterium nodulans ORS 2060.</title>
        <authorList>
            <consortium name="US DOE Joint Genome Institute"/>
            <person name="Lucas S."/>
            <person name="Copeland A."/>
            <person name="Lapidus A."/>
            <person name="Glavina del Rio T."/>
            <person name="Dalin E."/>
            <person name="Tice H."/>
            <person name="Bruce D."/>
            <person name="Goodwin L."/>
            <person name="Pitluck S."/>
            <person name="Sims D."/>
            <person name="Brettin T."/>
            <person name="Detter J.C."/>
            <person name="Han C."/>
            <person name="Larimer F."/>
            <person name="Land M."/>
            <person name="Hauser L."/>
            <person name="Kyrpides N."/>
            <person name="Ivanova N."/>
            <person name="Marx C.J."/>
            <person name="Richardson P."/>
        </authorList>
    </citation>
    <scope>NUCLEOTIDE SEQUENCE [LARGE SCALE GENOMIC DNA]</scope>
    <source>
        <strain evidence="4">LMG 21967 / CNCM I-2342 / ORS 2060</strain>
    </source>
</reference>
<feature type="compositionally biased region" description="Basic and acidic residues" evidence="1">
    <location>
        <begin position="149"/>
        <end position="165"/>
    </location>
</feature>
<name>B8IU07_METNO</name>
<evidence type="ECO:0000256" key="1">
    <source>
        <dbReference type="SAM" id="MobiDB-lite"/>
    </source>
</evidence>
<evidence type="ECO:0008006" key="5">
    <source>
        <dbReference type="Google" id="ProtNLM"/>
    </source>
</evidence>
<sequence length="210" mass="23177">MSRITARSAARAALILGLAALAAPPARADKIRNPTAVFSGLDKITGRIVSFEVAVDETVQFGALQLTPRVCYTRPPTESAKTTAFLEVDEVTLENKYRRIFTGWMFAASPGLHAIEHPIYDVWLVDCKGGTDIIAEAKEQDDAPVAAAKPERRRRDPNQREEARRAQPVNRQGQVDVTPLRGTPVQPRQSPSRRFFPTNEGPSNFSSDPR</sequence>
<keyword evidence="4" id="KW-1185">Reference proteome</keyword>
<dbReference type="OrthoDB" id="9810376at2"/>
<dbReference type="Pfam" id="PF09923">
    <property type="entry name" value="DUF2155"/>
    <property type="match status" value="1"/>
</dbReference>
<dbReference type="HOGENOM" id="CLU_096067_0_0_5"/>
<gene>
    <name evidence="3" type="ordered locus">Mnod_6040</name>
</gene>
<dbReference type="InterPro" id="IPR019225">
    <property type="entry name" value="DUF2155"/>
</dbReference>
<feature type="signal peptide" evidence="2">
    <location>
        <begin position="1"/>
        <end position="28"/>
    </location>
</feature>
<dbReference type="Proteomes" id="UP000008207">
    <property type="component" value="Chromosome"/>
</dbReference>
<evidence type="ECO:0000256" key="2">
    <source>
        <dbReference type="SAM" id="SignalP"/>
    </source>
</evidence>
<evidence type="ECO:0000313" key="3">
    <source>
        <dbReference type="EMBL" id="ACL60865.1"/>
    </source>
</evidence>
<keyword evidence="2" id="KW-0732">Signal</keyword>
<dbReference type="STRING" id="460265.Mnod_6040"/>
<feature type="compositionally biased region" description="Polar residues" evidence="1">
    <location>
        <begin position="200"/>
        <end position="210"/>
    </location>
</feature>
<organism evidence="3 4">
    <name type="scientific">Methylobacterium nodulans (strain LMG 21967 / CNCM I-2342 / ORS 2060)</name>
    <dbReference type="NCBI Taxonomy" id="460265"/>
    <lineage>
        <taxon>Bacteria</taxon>
        <taxon>Pseudomonadati</taxon>
        <taxon>Pseudomonadota</taxon>
        <taxon>Alphaproteobacteria</taxon>
        <taxon>Hyphomicrobiales</taxon>
        <taxon>Methylobacteriaceae</taxon>
        <taxon>Methylobacterium</taxon>
    </lineage>
</organism>
<proteinExistence type="predicted"/>
<dbReference type="KEGG" id="mno:Mnod_6040"/>